<dbReference type="PANTHER" id="PTHR43861">
    <property type="entry name" value="TRANS-ACONITATE 2-METHYLTRANSFERASE-RELATED"/>
    <property type="match status" value="1"/>
</dbReference>
<dbReference type="EMBL" id="CP036434">
    <property type="protein sequence ID" value="QDV08765.1"/>
    <property type="molecule type" value="Genomic_DNA"/>
</dbReference>
<dbReference type="OrthoDB" id="9784101at2"/>
<name>A0A518EXE6_9BACT</name>
<accession>A0A518EXE6</accession>
<proteinExistence type="predicted"/>
<reference evidence="3 4" key="1">
    <citation type="submission" date="2019-02" db="EMBL/GenBank/DDBJ databases">
        <title>Deep-cultivation of Planctomycetes and their phenomic and genomic characterization uncovers novel biology.</title>
        <authorList>
            <person name="Wiegand S."/>
            <person name="Jogler M."/>
            <person name="Boedeker C."/>
            <person name="Pinto D."/>
            <person name="Vollmers J."/>
            <person name="Rivas-Marin E."/>
            <person name="Kohn T."/>
            <person name="Peeters S.H."/>
            <person name="Heuer A."/>
            <person name="Rast P."/>
            <person name="Oberbeckmann S."/>
            <person name="Bunk B."/>
            <person name="Jeske O."/>
            <person name="Meyerdierks A."/>
            <person name="Storesund J.E."/>
            <person name="Kallscheuer N."/>
            <person name="Luecker S."/>
            <person name="Lage O.M."/>
            <person name="Pohl T."/>
            <person name="Merkel B.J."/>
            <person name="Hornburger P."/>
            <person name="Mueller R.-W."/>
            <person name="Bruemmer F."/>
            <person name="Labrenz M."/>
            <person name="Spormann A.M."/>
            <person name="Op den Camp H."/>
            <person name="Overmann J."/>
            <person name="Amann R."/>
            <person name="Jetten M.S.M."/>
            <person name="Mascher T."/>
            <person name="Medema M.H."/>
            <person name="Devos D.P."/>
            <person name="Kaster A.-K."/>
            <person name="Ovreas L."/>
            <person name="Rohde M."/>
            <person name="Galperin M.Y."/>
            <person name="Jogler C."/>
        </authorList>
    </citation>
    <scope>NUCLEOTIDE SEQUENCE [LARGE SCALE GENOMIC DNA]</scope>
    <source>
        <strain evidence="3 4">Poly30</strain>
    </source>
</reference>
<keyword evidence="1" id="KW-0808">Transferase</keyword>
<dbReference type="Gene3D" id="3.40.50.150">
    <property type="entry name" value="Vaccinia Virus protein VP39"/>
    <property type="match status" value="1"/>
</dbReference>
<protein>
    <recommendedName>
        <fullName evidence="2">Methyltransferase domain-containing protein</fullName>
    </recommendedName>
</protein>
<dbReference type="GO" id="GO:0016740">
    <property type="term" value="F:transferase activity"/>
    <property type="evidence" value="ECO:0007669"/>
    <property type="project" value="UniProtKB-KW"/>
</dbReference>
<dbReference type="SUPFAM" id="SSF53335">
    <property type="entry name" value="S-adenosyl-L-methionine-dependent methyltransferases"/>
    <property type="match status" value="1"/>
</dbReference>
<evidence type="ECO:0000313" key="4">
    <source>
        <dbReference type="Proteomes" id="UP000320390"/>
    </source>
</evidence>
<evidence type="ECO:0000313" key="3">
    <source>
        <dbReference type="EMBL" id="QDV08765.1"/>
    </source>
</evidence>
<feature type="domain" description="Methyltransferase" evidence="2">
    <location>
        <begin position="81"/>
        <end position="177"/>
    </location>
</feature>
<organism evidence="3 4">
    <name type="scientific">Saltatorellus ferox</name>
    <dbReference type="NCBI Taxonomy" id="2528018"/>
    <lineage>
        <taxon>Bacteria</taxon>
        <taxon>Pseudomonadati</taxon>
        <taxon>Planctomycetota</taxon>
        <taxon>Planctomycetia</taxon>
        <taxon>Planctomycetia incertae sedis</taxon>
        <taxon>Saltatorellus</taxon>
    </lineage>
</organism>
<dbReference type="AlphaFoldDB" id="A0A518EXE6"/>
<evidence type="ECO:0000259" key="2">
    <source>
        <dbReference type="Pfam" id="PF13649"/>
    </source>
</evidence>
<dbReference type="Proteomes" id="UP000320390">
    <property type="component" value="Chromosome"/>
</dbReference>
<evidence type="ECO:0000256" key="1">
    <source>
        <dbReference type="ARBA" id="ARBA00022679"/>
    </source>
</evidence>
<dbReference type="Pfam" id="PF13649">
    <property type="entry name" value="Methyltransf_25"/>
    <property type="match status" value="1"/>
</dbReference>
<sequence>MFVALAGGLAVLGGCRATDAAPEIPQQEQRTAVPENINESFLDPTASAEDFVKRWEIESREVYASREGIVAALELEPGERVADIGTGTGLFLEPIAEAVGPTGKVFATDISVAFLEHVRNRVAEHGWTQVQPILGGMHTTGLLQNSIDLAFTCDVYHHFEYHEDMLRSIHSALRPGGRLVIVDFERIPGVSREWMLSHVRAPKETVIVEVTAAGFQLDEEVEVEGFEENYLLRFTAVPK</sequence>
<keyword evidence="4" id="KW-1185">Reference proteome</keyword>
<dbReference type="CDD" id="cd02440">
    <property type="entry name" value="AdoMet_MTases"/>
    <property type="match status" value="1"/>
</dbReference>
<dbReference type="InterPro" id="IPR029063">
    <property type="entry name" value="SAM-dependent_MTases_sf"/>
</dbReference>
<gene>
    <name evidence="3" type="ORF">Poly30_43200</name>
</gene>
<dbReference type="InterPro" id="IPR041698">
    <property type="entry name" value="Methyltransf_25"/>
</dbReference>